<dbReference type="InterPro" id="IPR000209">
    <property type="entry name" value="Peptidase_S8/S53_dom"/>
</dbReference>
<evidence type="ECO:0000256" key="2">
    <source>
        <dbReference type="ARBA" id="ARBA00022670"/>
    </source>
</evidence>
<sequence>MKFTRSQLCLSSIVFSFFFFAEGCTTKQDPSDSSISFNKAIPKSSIDFSRMSQGDEIPGRYILLFEDPTLAIESTNETLTYEQAIDKAAESAKQIIFENNLKNARIELAFGSILNGCVLSGVSKTELKQLEASKRIKMIESDKVIALKPMAAKQSSAGFEYVPWGVQRVGGSRNGIGKTAWVFDTGVDLTHKDLTIDQTLAKNFVDDGSDTQDYFGHGTHVAGIIAAKKNNSGVVGVAAGAKIVPIRILDFAGNGAVSWAIAGVNYVGSKAKKGDVANMSLVGPPSKCLDCAVSRAAAKGIKFVLAAGNTTEDANLFSPARVNGPNIYTISACDITDGLAWFSNYGNPPIDFAAPGFDILSTYLNGGYATISGTSMAAPHVAGILLFGPVKASGTVSNDADGTPDKIAHR</sequence>
<gene>
    <name evidence="8" type="ORF">C3K47_01840</name>
</gene>
<dbReference type="GO" id="GO:0004252">
    <property type="term" value="F:serine-type endopeptidase activity"/>
    <property type="evidence" value="ECO:0007669"/>
    <property type="project" value="UniProtKB-UniRule"/>
</dbReference>
<dbReference type="OrthoDB" id="9798386at2"/>
<evidence type="ECO:0000256" key="5">
    <source>
        <dbReference type="PROSITE-ProRule" id="PRU01240"/>
    </source>
</evidence>
<feature type="domain" description="Peptidase S8/S53" evidence="7">
    <location>
        <begin position="182"/>
        <end position="385"/>
    </location>
</feature>
<protein>
    <submittedName>
        <fullName evidence="8">Peptidase S8</fullName>
    </submittedName>
</protein>
<dbReference type="PROSITE" id="PS51892">
    <property type="entry name" value="SUBTILASE"/>
    <property type="match status" value="1"/>
</dbReference>
<dbReference type="EMBL" id="PQVF01000001">
    <property type="protein sequence ID" value="POY39261.1"/>
    <property type="molecule type" value="Genomic_DNA"/>
</dbReference>
<dbReference type="InterPro" id="IPR023828">
    <property type="entry name" value="Peptidase_S8_Ser-AS"/>
</dbReference>
<evidence type="ECO:0000313" key="8">
    <source>
        <dbReference type="EMBL" id="POY39261.1"/>
    </source>
</evidence>
<dbReference type="PRINTS" id="PR00723">
    <property type="entry name" value="SUBTILISIN"/>
</dbReference>
<dbReference type="InterPro" id="IPR036852">
    <property type="entry name" value="Peptidase_S8/S53_dom_sf"/>
</dbReference>
<dbReference type="AlphaFoldDB" id="A0A2S5A9J3"/>
<evidence type="ECO:0000256" key="4">
    <source>
        <dbReference type="ARBA" id="ARBA00022825"/>
    </source>
</evidence>
<evidence type="ECO:0000256" key="3">
    <source>
        <dbReference type="ARBA" id="ARBA00022801"/>
    </source>
</evidence>
<accession>A0A2S5A9J3</accession>
<evidence type="ECO:0000259" key="7">
    <source>
        <dbReference type="Pfam" id="PF00082"/>
    </source>
</evidence>
<feature type="active site" description="Charge relay system" evidence="5">
    <location>
        <position position="184"/>
    </location>
</feature>
<dbReference type="SUPFAM" id="SSF52743">
    <property type="entry name" value="Subtilisin-like"/>
    <property type="match status" value="1"/>
</dbReference>
<reference evidence="8 9" key="1">
    <citation type="submission" date="2018-01" db="EMBL/GenBank/DDBJ databases">
        <authorList>
            <person name="Gaut B.S."/>
            <person name="Morton B.R."/>
            <person name="Clegg M.T."/>
            <person name="Duvall M.R."/>
        </authorList>
    </citation>
    <scope>NUCLEOTIDE SEQUENCE [LARGE SCALE GENOMIC DNA]</scope>
    <source>
        <strain evidence="8 9">HR-AV</strain>
    </source>
</reference>
<evidence type="ECO:0000256" key="6">
    <source>
        <dbReference type="SAM" id="SignalP"/>
    </source>
</evidence>
<evidence type="ECO:0000256" key="1">
    <source>
        <dbReference type="ARBA" id="ARBA00011073"/>
    </source>
</evidence>
<feature type="signal peptide" evidence="6">
    <location>
        <begin position="1"/>
        <end position="21"/>
    </location>
</feature>
<keyword evidence="6" id="KW-0732">Signal</keyword>
<feature type="active site" description="Charge relay system" evidence="5">
    <location>
        <position position="375"/>
    </location>
</feature>
<keyword evidence="4 5" id="KW-0720">Serine protease</keyword>
<dbReference type="RefSeq" id="WP_103787363.1">
    <property type="nucleotide sequence ID" value="NZ_PQVF01000001.1"/>
</dbReference>
<feature type="active site" description="Charge relay system" evidence="5">
    <location>
        <position position="217"/>
    </location>
</feature>
<dbReference type="Proteomes" id="UP000236893">
    <property type="component" value="Unassembled WGS sequence"/>
</dbReference>
<dbReference type="InterPro" id="IPR022398">
    <property type="entry name" value="Peptidase_S8_His-AS"/>
</dbReference>
<dbReference type="GO" id="GO:0006508">
    <property type="term" value="P:proteolysis"/>
    <property type="evidence" value="ECO:0007669"/>
    <property type="project" value="UniProtKB-KW"/>
</dbReference>
<feature type="chain" id="PRO_5015721922" evidence="6">
    <location>
        <begin position="22"/>
        <end position="410"/>
    </location>
</feature>
<keyword evidence="2 5" id="KW-0645">Protease</keyword>
<dbReference type="PROSITE" id="PS00137">
    <property type="entry name" value="SUBTILASE_HIS"/>
    <property type="match status" value="1"/>
</dbReference>
<dbReference type="InterPro" id="IPR050131">
    <property type="entry name" value="Peptidase_S8_subtilisin-like"/>
</dbReference>
<name>A0A2S5A9J3_9SPHI</name>
<dbReference type="PROSITE" id="PS00138">
    <property type="entry name" value="SUBTILASE_SER"/>
    <property type="match status" value="1"/>
</dbReference>
<organism evidence="8 9">
    <name type="scientific">Solitalea longa</name>
    <dbReference type="NCBI Taxonomy" id="2079460"/>
    <lineage>
        <taxon>Bacteria</taxon>
        <taxon>Pseudomonadati</taxon>
        <taxon>Bacteroidota</taxon>
        <taxon>Sphingobacteriia</taxon>
        <taxon>Sphingobacteriales</taxon>
        <taxon>Sphingobacteriaceae</taxon>
        <taxon>Solitalea</taxon>
    </lineage>
</organism>
<dbReference type="PANTHER" id="PTHR43806">
    <property type="entry name" value="PEPTIDASE S8"/>
    <property type="match status" value="1"/>
</dbReference>
<dbReference type="Gene3D" id="3.40.50.200">
    <property type="entry name" value="Peptidase S8/S53 domain"/>
    <property type="match status" value="1"/>
</dbReference>
<dbReference type="PANTHER" id="PTHR43806:SF11">
    <property type="entry name" value="CEREVISIN-RELATED"/>
    <property type="match status" value="1"/>
</dbReference>
<keyword evidence="3 5" id="KW-0378">Hydrolase</keyword>
<keyword evidence="9" id="KW-1185">Reference proteome</keyword>
<comment type="caution">
    <text evidence="8">The sequence shown here is derived from an EMBL/GenBank/DDBJ whole genome shotgun (WGS) entry which is preliminary data.</text>
</comment>
<dbReference type="InterPro" id="IPR015500">
    <property type="entry name" value="Peptidase_S8_subtilisin-rel"/>
</dbReference>
<evidence type="ECO:0000313" key="9">
    <source>
        <dbReference type="Proteomes" id="UP000236893"/>
    </source>
</evidence>
<proteinExistence type="inferred from homology"/>
<dbReference type="Pfam" id="PF00082">
    <property type="entry name" value="Peptidase_S8"/>
    <property type="match status" value="1"/>
</dbReference>
<comment type="similarity">
    <text evidence="1 5">Belongs to the peptidase S8 family.</text>
</comment>